<feature type="compositionally biased region" description="Polar residues" evidence="1">
    <location>
        <begin position="196"/>
        <end position="214"/>
    </location>
</feature>
<accession>L0B2U1</accession>
<dbReference type="RefSeq" id="XP_004831207.1">
    <property type="nucleotide sequence ID" value="XM_004831150.1"/>
</dbReference>
<organism evidence="2 3">
    <name type="scientific">Theileria equi strain WA</name>
    <dbReference type="NCBI Taxonomy" id="1537102"/>
    <lineage>
        <taxon>Eukaryota</taxon>
        <taxon>Sar</taxon>
        <taxon>Alveolata</taxon>
        <taxon>Apicomplexa</taxon>
        <taxon>Aconoidasida</taxon>
        <taxon>Piroplasmida</taxon>
        <taxon>Theileriidae</taxon>
        <taxon>Theileria</taxon>
    </lineage>
</organism>
<evidence type="ECO:0000256" key="1">
    <source>
        <dbReference type="SAM" id="MobiDB-lite"/>
    </source>
</evidence>
<dbReference type="STRING" id="1537102.L0B2U1"/>
<keyword evidence="3" id="KW-1185">Reference proteome</keyword>
<name>L0B2U1_THEEQ</name>
<dbReference type="GeneID" id="15806380"/>
<proteinExistence type="predicted"/>
<protein>
    <submittedName>
        <fullName evidence="2">Uncharacterized protein</fullName>
    </submittedName>
</protein>
<feature type="region of interest" description="Disordered" evidence="1">
    <location>
        <begin position="179"/>
        <end position="221"/>
    </location>
</feature>
<evidence type="ECO:0000313" key="2">
    <source>
        <dbReference type="EMBL" id="AFZ81541.1"/>
    </source>
</evidence>
<dbReference type="KEGG" id="beq:BEWA_009550"/>
<evidence type="ECO:0000313" key="3">
    <source>
        <dbReference type="Proteomes" id="UP000031512"/>
    </source>
</evidence>
<dbReference type="VEuPathDB" id="PiroplasmaDB:BEWA_009550"/>
<dbReference type="AlphaFoldDB" id="L0B2U1"/>
<gene>
    <name evidence="2" type="ORF">BEWA_009550</name>
</gene>
<dbReference type="OrthoDB" id="360305at2759"/>
<sequence>MAKTMNNVESTSDYFDVVNKGLDTLSFGEENNTISDGLLVKFKTEEMKDKVLQVEPKPSAQFDNEKWTKICKITHNVLLANIKQYNNDNNKISNSSMHPIILATDLKHNPEHTSKFETSVKLWDLNLLEFISLASSIGSSDFSFAFKLVDVPISPKSTEVSHKHKFVIHKLRHFCFRGAPQNKGPSSHTHGKFKLDSQTISPPKAQRSGSQDKPSIQERKGRVLEKFHVKGEVKAPANWDIKLKHDNSWDDPSNCKGGIFSLGDIKSDGKVSASSDGGSSTSALKNLSCLVQDFKVATKSNNTLVGNDDLNQIKMKDIDNFVFFDEDDDSLKSSQFSKFFKVFNDQKVQVR</sequence>
<dbReference type="Proteomes" id="UP000031512">
    <property type="component" value="Chromosome 3"/>
</dbReference>
<reference evidence="2 3" key="1">
    <citation type="journal article" date="2012" name="BMC Genomics">
        <title>Comparative genomic analysis and phylogenetic position of Theileria equi.</title>
        <authorList>
            <person name="Kappmeyer L.S."/>
            <person name="Thiagarajan M."/>
            <person name="Herndon D.R."/>
            <person name="Ramsay J.D."/>
            <person name="Caler E."/>
            <person name="Djikeng A."/>
            <person name="Gillespie J.J."/>
            <person name="Lau A.O."/>
            <person name="Roalson E.H."/>
            <person name="Silva J.C."/>
            <person name="Silva M.G."/>
            <person name="Suarez C.E."/>
            <person name="Ueti M.W."/>
            <person name="Nene V.M."/>
            <person name="Mealey R.H."/>
            <person name="Knowles D.P."/>
            <person name="Brayton K.A."/>
        </authorList>
    </citation>
    <scope>NUCLEOTIDE SEQUENCE [LARGE SCALE GENOMIC DNA]</scope>
    <source>
        <strain evidence="2 3">WA</strain>
    </source>
</reference>
<dbReference type="EMBL" id="CP001670">
    <property type="protein sequence ID" value="AFZ81541.1"/>
    <property type="molecule type" value="Genomic_DNA"/>
</dbReference>
<dbReference type="eggNOG" id="ENOG502QWX8">
    <property type="taxonomic scope" value="Eukaryota"/>
</dbReference>